<dbReference type="Pfam" id="PF20062">
    <property type="entry name" value="DUF6461"/>
    <property type="match status" value="1"/>
</dbReference>
<accession>A0A7W7VNL0</accession>
<organism evidence="1 2">
    <name type="scientific">Streptosporangium saharense</name>
    <dbReference type="NCBI Taxonomy" id="1706840"/>
    <lineage>
        <taxon>Bacteria</taxon>
        <taxon>Bacillati</taxon>
        <taxon>Actinomycetota</taxon>
        <taxon>Actinomycetes</taxon>
        <taxon>Streptosporangiales</taxon>
        <taxon>Streptosporangiaceae</taxon>
        <taxon>Streptosporangium</taxon>
    </lineage>
</organism>
<comment type="caution">
    <text evidence="1">The sequence shown here is derived from an EMBL/GenBank/DDBJ whole genome shotgun (WGS) entry which is preliminary data.</text>
</comment>
<dbReference type="InterPro" id="IPR045592">
    <property type="entry name" value="DUF6461"/>
</dbReference>
<proteinExistence type="predicted"/>
<name>A0A7W7VNL0_9ACTN</name>
<dbReference type="EMBL" id="JACHJP010000004">
    <property type="protein sequence ID" value="MBB4917011.1"/>
    <property type="molecule type" value="Genomic_DNA"/>
</dbReference>
<gene>
    <name evidence="1" type="ORF">FHS44_004119</name>
</gene>
<evidence type="ECO:0000313" key="2">
    <source>
        <dbReference type="Proteomes" id="UP000552644"/>
    </source>
</evidence>
<dbReference type="Proteomes" id="UP000552644">
    <property type="component" value="Unassembled WGS sequence"/>
</dbReference>
<reference evidence="1 2" key="1">
    <citation type="submission" date="2020-08" db="EMBL/GenBank/DDBJ databases">
        <title>Genomic Encyclopedia of Type Strains, Phase III (KMG-III): the genomes of soil and plant-associated and newly described type strains.</title>
        <authorList>
            <person name="Whitman W."/>
        </authorList>
    </citation>
    <scope>NUCLEOTIDE SEQUENCE [LARGE SCALE GENOMIC DNA]</scope>
    <source>
        <strain evidence="1 2">CECT 8840</strain>
    </source>
</reference>
<evidence type="ECO:0000313" key="1">
    <source>
        <dbReference type="EMBL" id="MBB4917011.1"/>
    </source>
</evidence>
<dbReference type="AlphaFoldDB" id="A0A7W7VNL0"/>
<dbReference type="RefSeq" id="WP_184716943.1">
    <property type="nucleotide sequence ID" value="NZ_JACHJP010000004.1"/>
</dbReference>
<sequence>MIHKQLEESWWPTHTWLEEFGPFYDVSCVTFARSLSPAEALVRLGAANDAIREVTFEELQERAMRCFDSGVPRASYAGALEADGWSVLIQLWTGSIAVDFSLVKQFSQGTEVVSINRNIHATDYFVYAANGELVTWFDLLGPDACGGSEPDRLTGMMREVGLDPELDEDSPDLKAGFPRAFALAEKITGFPFTGKMLDTHLLGAVINSG</sequence>
<protein>
    <submittedName>
        <fullName evidence="1">Uncharacterized protein</fullName>
    </submittedName>
</protein>
<keyword evidence="2" id="KW-1185">Reference proteome</keyword>